<dbReference type="HAMAP" id="MF_00225">
    <property type="entry name" value="DHO_dh_type2"/>
    <property type="match status" value="1"/>
</dbReference>
<protein>
    <recommendedName>
        <fullName evidence="11">Dihydroorotate dehydrogenase (quinone)</fullName>
        <ecNumber evidence="11">1.3.5.2</ecNumber>
    </recommendedName>
    <alternativeName>
        <fullName evidence="11">DHOdehase</fullName>
        <shortName evidence="11">DHOD</shortName>
        <shortName evidence="11">DHODase</shortName>
    </alternativeName>
    <alternativeName>
        <fullName evidence="11">Dihydroorotate oxidase</fullName>
    </alternativeName>
</protein>
<dbReference type="InterPro" id="IPR050074">
    <property type="entry name" value="DHO_dehydrogenase"/>
</dbReference>
<evidence type="ECO:0000256" key="6">
    <source>
        <dbReference type="ARBA" id="ARBA00022643"/>
    </source>
</evidence>
<feature type="binding site" evidence="11">
    <location>
        <position position="178"/>
    </location>
    <ligand>
        <name>FMN</name>
        <dbReference type="ChEBI" id="CHEBI:58210"/>
    </ligand>
</feature>
<sequence>MRLYPLLFSTVLRRMDPETAHHLAFRVIRATPLLGGIARRFCAPDPALRVRALGLEFPSPFGLAAGFDKNADGIIGLGEIGFGHVEVGTLTKHAQPGNPKPRMYRLVGDRGLINRMGFNNGGSAAAVPRIEQARLRRHRPVIGVNIGKSRITEVADATADYVWSAERLAPIADYLAVNVSSPNTPGLRGLQEVELLEPLLAAVRDAAAGTPLLVKIAPDMADEQIDAIVELAQRLGLDGIIATNTTISREGLQADAAEVEAMGAGGLSGAPLKDRALEVLQRIRAVVPDPEFCVISVGGVTTAEDVHERLRAGATLVQGFTAFIYEGPLWARAINRGLVRAGYRGSAAA</sequence>
<dbReference type="Gene3D" id="3.20.20.70">
    <property type="entry name" value="Aldolase class I"/>
    <property type="match status" value="1"/>
</dbReference>
<evidence type="ECO:0000256" key="4">
    <source>
        <dbReference type="ARBA" id="ARBA00005359"/>
    </source>
</evidence>
<evidence type="ECO:0000313" key="13">
    <source>
        <dbReference type="EMBL" id="MBL3690659.1"/>
    </source>
</evidence>
<feature type="binding site" evidence="11">
    <location>
        <begin position="114"/>
        <end position="118"/>
    </location>
    <ligand>
        <name>substrate</name>
    </ligand>
</feature>
<dbReference type="RefSeq" id="WP_202382826.1">
    <property type="nucleotide sequence ID" value="NZ_BAAAMA010000010.1"/>
</dbReference>
<dbReference type="NCBIfam" id="NF003648">
    <property type="entry name" value="PRK05286.2-1"/>
    <property type="match status" value="1"/>
</dbReference>
<dbReference type="PIRSF" id="PIRSF000164">
    <property type="entry name" value="DHO_oxidase"/>
    <property type="match status" value="1"/>
</dbReference>
<dbReference type="InterPro" id="IPR005720">
    <property type="entry name" value="Dihydroorotate_DH_cat"/>
</dbReference>
<dbReference type="PROSITE" id="PS00018">
    <property type="entry name" value="EF_HAND_1"/>
    <property type="match status" value="1"/>
</dbReference>
<feature type="binding site" evidence="11">
    <location>
        <position position="215"/>
    </location>
    <ligand>
        <name>FMN</name>
        <dbReference type="ChEBI" id="CHEBI:58210"/>
    </ligand>
</feature>
<comment type="subunit">
    <text evidence="11">Monomer.</text>
</comment>
<evidence type="ECO:0000256" key="10">
    <source>
        <dbReference type="ARBA" id="ARBA00048639"/>
    </source>
</evidence>
<keyword evidence="8 11" id="KW-0560">Oxidoreductase</keyword>
<dbReference type="PANTHER" id="PTHR48109">
    <property type="entry name" value="DIHYDROOROTATE DEHYDROGENASE (QUINONE), MITOCHONDRIAL-RELATED"/>
    <property type="match status" value="1"/>
</dbReference>
<dbReference type="GO" id="GO:0106430">
    <property type="term" value="F:dihydroorotate dehydrogenase (quinone) activity"/>
    <property type="evidence" value="ECO:0007669"/>
    <property type="project" value="UniProtKB-EC"/>
</dbReference>
<evidence type="ECO:0000256" key="7">
    <source>
        <dbReference type="ARBA" id="ARBA00022975"/>
    </source>
</evidence>
<feature type="binding site" evidence="11">
    <location>
        <begin position="65"/>
        <end position="69"/>
    </location>
    <ligand>
        <name>FMN</name>
        <dbReference type="ChEBI" id="CHEBI:58210"/>
    </ligand>
</feature>
<dbReference type="SUPFAM" id="SSF51395">
    <property type="entry name" value="FMN-linked oxidoreductases"/>
    <property type="match status" value="1"/>
</dbReference>
<dbReference type="InterPro" id="IPR005719">
    <property type="entry name" value="Dihydroorotate_DH_2"/>
</dbReference>
<feature type="binding site" evidence="11">
    <location>
        <position position="243"/>
    </location>
    <ligand>
        <name>FMN</name>
        <dbReference type="ChEBI" id="CHEBI:58210"/>
    </ligand>
</feature>
<feature type="binding site" evidence="11">
    <location>
        <position position="269"/>
    </location>
    <ligand>
        <name>FMN</name>
        <dbReference type="ChEBI" id="CHEBI:58210"/>
    </ligand>
</feature>
<feature type="binding site" evidence="11">
    <location>
        <position position="299"/>
    </location>
    <ligand>
        <name>FMN</name>
        <dbReference type="ChEBI" id="CHEBI:58210"/>
    </ligand>
</feature>
<dbReference type="EC" id="1.3.5.2" evidence="11"/>
<dbReference type="Proteomes" id="UP001646141">
    <property type="component" value="Unassembled WGS sequence"/>
</dbReference>
<comment type="similarity">
    <text evidence="4 11">Belongs to the dihydroorotate dehydrogenase family. Type 2 subfamily.</text>
</comment>
<keyword evidence="14" id="KW-1185">Reference proteome</keyword>
<dbReference type="CDD" id="cd04738">
    <property type="entry name" value="DHOD_2_like"/>
    <property type="match status" value="1"/>
</dbReference>
<evidence type="ECO:0000256" key="2">
    <source>
        <dbReference type="ARBA" id="ARBA00004370"/>
    </source>
</evidence>
<evidence type="ECO:0000256" key="3">
    <source>
        <dbReference type="ARBA" id="ARBA00005161"/>
    </source>
</evidence>
<comment type="pathway">
    <text evidence="3 11">Pyrimidine metabolism; UMP biosynthesis via de novo pathway; orotate from (S)-dihydroorotate (quinone route): step 1/1.</text>
</comment>
<dbReference type="InterPro" id="IPR018247">
    <property type="entry name" value="EF_Hand_1_Ca_BS"/>
</dbReference>
<comment type="catalytic activity">
    <reaction evidence="10 11">
        <text>(S)-dihydroorotate + a quinone = orotate + a quinol</text>
        <dbReference type="Rhea" id="RHEA:30187"/>
        <dbReference type="ChEBI" id="CHEBI:24646"/>
        <dbReference type="ChEBI" id="CHEBI:30839"/>
        <dbReference type="ChEBI" id="CHEBI:30864"/>
        <dbReference type="ChEBI" id="CHEBI:132124"/>
        <dbReference type="EC" id="1.3.5.2"/>
    </reaction>
</comment>
<feature type="binding site" evidence="11">
    <location>
        <position position="89"/>
    </location>
    <ligand>
        <name>FMN</name>
        <dbReference type="ChEBI" id="CHEBI:58210"/>
    </ligand>
</feature>
<feature type="binding site" evidence="11">
    <location>
        <position position="178"/>
    </location>
    <ligand>
        <name>substrate</name>
    </ligand>
</feature>
<comment type="caution">
    <text evidence="13">The sequence shown here is derived from an EMBL/GenBank/DDBJ whole genome shotgun (WGS) entry which is preliminary data.</text>
</comment>
<evidence type="ECO:0000256" key="8">
    <source>
        <dbReference type="ARBA" id="ARBA00023002"/>
    </source>
</evidence>
<keyword evidence="9 11" id="KW-0472">Membrane</keyword>
<dbReference type="InterPro" id="IPR012135">
    <property type="entry name" value="Dihydroorotate_DH_1_2"/>
</dbReference>
<dbReference type="PROSITE" id="PS00911">
    <property type="entry name" value="DHODEHASE_1"/>
    <property type="match status" value="1"/>
</dbReference>
<keyword evidence="5 11" id="KW-0285">Flavoprotein</keyword>
<keyword evidence="6 11" id="KW-0288">FMN</keyword>
<proteinExistence type="inferred from homology"/>
<comment type="function">
    <text evidence="1 11">Catalyzes the conversion of dihydroorotate to orotate with quinone as electron acceptor.</text>
</comment>
<dbReference type="InterPro" id="IPR001295">
    <property type="entry name" value="Dihydroorotate_DH_CS"/>
</dbReference>
<dbReference type="PROSITE" id="PS00912">
    <property type="entry name" value="DHODEHASE_2"/>
    <property type="match status" value="1"/>
</dbReference>
<feature type="binding site" evidence="11">
    <location>
        <position position="145"/>
    </location>
    <ligand>
        <name>FMN</name>
        <dbReference type="ChEBI" id="CHEBI:58210"/>
    </ligand>
</feature>
<comment type="cofactor">
    <cofactor evidence="11">
        <name>FMN</name>
        <dbReference type="ChEBI" id="CHEBI:58210"/>
    </cofactor>
    <text evidence="11">Binds 1 FMN per subunit.</text>
</comment>
<evidence type="ECO:0000256" key="1">
    <source>
        <dbReference type="ARBA" id="ARBA00003125"/>
    </source>
</evidence>
<evidence type="ECO:0000259" key="12">
    <source>
        <dbReference type="Pfam" id="PF01180"/>
    </source>
</evidence>
<feature type="binding site" evidence="11">
    <location>
        <begin position="244"/>
        <end position="245"/>
    </location>
    <ligand>
        <name>substrate</name>
    </ligand>
</feature>
<evidence type="ECO:0000256" key="9">
    <source>
        <dbReference type="ARBA" id="ARBA00023136"/>
    </source>
</evidence>
<dbReference type="EMBL" id="QYAD01000004">
    <property type="protein sequence ID" value="MBL3690659.1"/>
    <property type="molecule type" value="Genomic_DNA"/>
</dbReference>
<gene>
    <name evidence="11" type="primary">pyrD</name>
    <name evidence="13" type="ORF">D3226_11960</name>
</gene>
<dbReference type="NCBIfam" id="NF003652">
    <property type="entry name" value="PRK05286.2-5"/>
    <property type="match status" value="1"/>
</dbReference>
<feature type="active site" description="Nucleophile" evidence="11">
    <location>
        <position position="181"/>
    </location>
</feature>
<reference evidence="13 14" key="1">
    <citation type="submission" date="2018-09" db="EMBL/GenBank/DDBJ databases">
        <title>Comparative genomics of Leucobacter spp.</title>
        <authorList>
            <person name="Reis A.C."/>
            <person name="Kolvenbach B.A."/>
            <person name="Corvini P.F.X."/>
            <person name="Nunes O.C."/>
        </authorList>
    </citation>
    <scope>NUCLEOTIDE SEQUENCE [LARGE SCALE GENOMIC DNA]</scope>
    <source>
        <strain evidence="13 14">L-1</strain>
    </source>
</reference>
<keyword evidence="7 11" id="KW-0665">Pyrimidine biosynthesis</keyword>
<feature type="binding site" evidence="11">
    <location>
        <position position="69"/>
    </location>
    <ligand>
        <name>substrate</name>
    </ligand>
</feature>
<comment type="subcellular location">
    <subcellularLocation>
        <location evidence="11">Cell membrane</location>
        <topology evidence="11">Peripheral membrane protein</topology>
    </subcellularLocation>
    <subcellularLocation>
        <location evidence="2">Membrane</location>
    </subcellularLocation>
</comment>
<dbReference type="Pfam" id="PF01180">
    <property type="entry name" value="DHO_dh"/>
    <property type="match status" value="1"/>
</dbReference>
<dbReference type="NCBIfam" id="TIGR01036">
    <property type="entry name" value="pyrD_sub2"/>
    <property type="match status" value="1"/>
</dbReference>
<dbReference type="InterPro" id="IPR013785">
    <property type="entry name" value="Aldolase_TIM"/>
</dbReference>
<evidence type="ECO:0000256" key="5">
    <source>
        <dbReference type="ARBA" id="ARBA00022630"/>
    </source>
</evidence>
<name>A0ABS1SR69_9MICO</name>
<evidence type="ECO:0000313" key="14">
    <source>
        <dbReference type="Proteomes" id="UP001646141"/>
    </source>
</evidence>
<evidence type="ECO:0000256" key="11">
    <source>
        <dbReference type="HAMAP-Rule" id="MF_00225"/>
    </source>
</evidence>
<feature type="domain" description="Dihydroorotate dehydrogenase catalytic" evidence="12">
    <location>
        <begin position="48"/>
        <end position="339"/>
    </location>
</feature>
<organism evidence="13 14">
    <name type="scientific">Leucobacter chromiireducens subsp. chromiireducens</name>
    <dbReference type="NCBI Taxonomy" id="660067"/>
    <lineage>
        <taxon>Bacteria</taxon>
        <taxon>Bacillati</taxon>
        <taxon>Actinomycetota</taxon>
        <taxon>Actinomycetes</taxon>
        <taxon>Micrococcales</taxon>
        <taxon>Microbacteriaceae</taxon>
        <taxon>Leucobacter</taxon>
    </lineage>
</organism>
<feature type="binding site" evidence="11">
    <location>
        <position position="183"/>
    </location>
    <ligand>
        <name>substrate</name>
    </ligand>
</feature>
<feature type="binding site" evidence="11">
    <location>
        <begin position="320"/>
        <end position="321"/>
    </location>
    <ligand>
        <name>FMN</name>
        <dbReference type="ChEBI" id="CHEBI:58210"/>
    </ligand>
</feature>
<dbReference type="PANTHER" id="PTHR48109:SF4">
    <property type="entry name" value="DIHYDROOROTATE DEHYDROGENASE (QUINONE), MITOCHONDRIAL"/>
    <property type="match status" value="1"/>
</dbReference>
<accession>A0ABS1SR69</accession>
<keyword evidence="11" id="KW-1003">Cell membrane</keyword>